<dbReference type="Gramene" id="Pp3c13_22420V3.1">
    <property type="protein sequence ID" value="Pp3c13_22420V3.1"/>
    <property type="gene ID" value="Pp3c13_22420"/>
</dbReference>
<dbReference type="InParanoid" id="A0A2K1JMX5"/>
<dbReference type="EMBL" id="ABEU02000013">
    <property type="protein sequence ID" value="PNR42895.1"/>
    <property type="molecule type" value="Genomic_DNA"/>
</dbReference>
<reference evidence="1 3" key="1">
    <citation type="journal article" date="2008" name="Science">
        <title>The Physcomitrella genome reveals evolutionary insights into the conquest of land by plants.</title>
        <authorList>
            <person name="Rensing S."/>
            <person name="Lang D."/>
            <person name="Zimmer A."/>
            <person name="Terry A."/>
            <person name="Salamov A."/>
            <person name="Shapiro H."/>
            <person name="Nishiyama T."/>
            <person name="Perroud P.-F."/>
            <person name="Lindquist E."/>
            <person name="Kamisugi Y."/>
            <person name="Tanahashi T."/>
            <person name="Sakakibara K."/>
            <person name="Fujita T."/>
            <person name="Oishi K."/>
            <person name="Shin-I T."/>
            <person name="Kuroki Y."/>
            <person name="Toyoda A."/>
            <person name="Suzuki Y."/>
            <person name="Hashimoto A."/>
            <person name="Yamaguchi K."/>
            <person name="Sugano A."/>
            <person name="Kohara Y."/>
            <person name="Fujiyama A."/>
            <person name="Anterola A."/>
            <person name="Aoki S."/>
            <person name="Ashton N."/>
            <person name="Barbazuk W.B."/>
            <person name="Barker E."/>
            <person name="Bennetzen J."/>
            <person name="Bezanilla M."/>
            <person name="Blankenship R."/>
            <person name="Cho S.H."/>
            <person name="Dutcher S."/>
            <person name="Estelle M."/>
            <person name="Fawcett J.A."/>
            <person name="Gundlach H."/>
            <person name="Hanada K."/>
            <person name="Heyl A."/>
            <person name="Hicks K.A."/>
            <person name="Hugh J."/>
            <person name="Lohr M."/>
            <person name="Mayer K."/>
            <person name="Melkozernov A."/>
            <person name="Murata T."/>
            <person name="Nelson D."/>
            <person name="Pils B."/>
            <person name="Prigge M."/>
            <person name="Reiss B."/>
            <person name="Renner T."/>
            <person name="Rombauts S."/>
            <person name="Rushton P."/>
            <person name="Sanderfoot A."/>
            <person name="Schween G."/>
            <person name="Shiu S.-H."/>
            <person name="Stueber K."/>
            <person name="Theodoulou F.L."/>
            <person name="Tu H."/>
            <person name="Van de Peer Y."/>
            <person name="Verrier P.J."/>
            <person name="Waters E."/>
            <person name="Wood A."/>
            <person name="Yang L."/>
            <person name="Cove D."/>
            <person name="Cuming A."/>
            <person name="Hasebe M."/>
            <person name="Lucas S."/>
            <person name="Mishler D.B."/>
            <person name="Reski R."/>
            <person name="Grigoriev I."/>
            <person name="Quatrano R.S."/>
            <person name="Boore J.L."/>
        </authorList>
    </citation>
    <scope>NUCLEOTIDE SEQUENCE [LARGE SCALE GENOMIC DNA]</scope>
    <source>
        <strain evidence="2 3">cv. Gransden 2004</strain>
    </source>
</reference>
<dbReference type="AlphaFoldDB" id="A0A2K1JMX5"/>
<organism evidence="1">
    <name type="scientific">Physcomitrium patens</name>
    <name type="common">Spreading-leaved earth moss</name>
    <name type="synonym">Physcomitrella patens</name>
    <dbReference type="NCBI Taxonomy" id="3218"/>
    <lineage>
        <taxon>Eukaryota</taxon>
        <taxon>Viridiplantae</taxon>
        <taxon>Streptophyta</taxon>
        <taxon>Embryophyta</taxon>
        <taxon>Bryophyta</taxon>
        <taxon>Bryophytina</taxon>
        <taxon>Bryopsida</taxon>
        <taxon>Funariidae</taxon>
        <taxon>Funariales</taxon>
        <taxon>Funariaceae</taxon>
        <taxon>Physcomitrium</taxon>
    </lineage>
</organism>
<dbReference type="Proteomes" id="UP000006727">
    <property type="component" value="Chromosome 13"/>
</dbReference>
<dbReference type="EnsemblPlants" id="Pp3c13_22420V3.1">
    <property type="protein sequence ID" value="Pp3c13_22420V3.1"/>
    <property type="gene ID" value="Pp3c13_22420"/>
</dbReference>
<accession>A0A2K1JMX5</accession>
<keyword evidence="3" id="KW-1185">Reference proteome</keyword>
<protein>
    <submittedName>
        <fullName evidence="1 2">Uncharacterized protein</fullName>
    </submittedName>
</protein>
<sequence>MPVSGYCMSLHNNRGLPEIIQESSEELFTFAVCEMAGLSPFCVLLRHGISVHNLKLPLLLRDGIPWRQLPEATVPQGRRRSYGPLSGESQILSNSLTLDPLYPLNLALHPARMENVPLEASTSSAHPRMRPAHHALPQLLHPICSLTRSFKGGHHHVTKSASQSVSQLFVQQAAQLSPLESCLFLDIQSLERGDTLLSTHITHTPFLSSLLHFTSLSLSLSLSHSCLWTTNYLDDPFLSKPNSPPTLTTPLNISLSTLLKSKTVLTYMFTYCSLY</sequence>
<evidence type="ECO:0000313" key="2">
    <source>
        <dbReference type="EnsemblPlants" id="Pp3c13_22420V3.1"/>
    </source>
</evidence>
<evidence type="ECO:0000313" key="3">
    <source>
        <dbReference type="Proteomes" id="UP000006727"/>
    </source>
</evidence>
<proteinExistence type="predicted"/>
<gene>
    <name evidence="1" type="ORF">PHYPA_017727</name>
</gene>
<name>A0A2K1JMX5_PHYPA</name>
<evidence type="ECO:0000313" key="1">
    <source>
        <dbReference type="EMBL" id="PNR42895.1"/>
    </source>
</evidence>
<reference evidence="2" key="3">
    <citation type="submission" date="2020-12" db="UniProtKB">
        <authorList>
            <consortium name="EnsemblPlants"/>
        </authorList>
    </citation>
    <scope>IDENTIFICATION</scope>
</reference>
<reference evidence="1 3" key="2">
    <citation type="journal article" date="2018" name="Plant J.">
        <title>The Physcomitrella patens chromosome-scale assembly reveals moss genome structure and evolution.</title>
        <authorList>
            <person name="Lang D."/>
            <person name="Ullrich K.K."/>
            <person name="Murat F."/>
            <person name="Fuchs J."/>
            <person name="Jenkins J."/>
            <person name="Haas F.B."/>
            <person name="Piednoel M."/>
            <person name="Gundlach H."/>
            <person name="Van Bel M."/>
            <person name="Meyberg R."/>
            <person name="Vives C."/>
            <person name="Morata J."/>
            <person name="Symeonidi A."/>
            <person name="Hiss M."/>
            <person name="Muchero W."/>
            <person name="Kamisugi Y."/>
            <person name="Saleh O."/>
            <person name="Blanc G."/>
            <person name="Decker E.L."/>
            <person name="van Gessel N."/>
            <person name="Grimwood J."/>
            <person name="Hayes R.D."/>
            <person name="Graham S.W."/>
            <person name="Gunter L.E."/>
            <person name="McDaniel S.F."/>
            <person name="Hoernstein S.N.W."/>
            <person name="Larsson A."/>
            <person name="Li F.W."/>
            <person name="Perroud P.F."/>
            <person name="Phillips J."/>
            <person name="Ranjan P."/>
            <person name="Rokshar D.S."/>
            <person name="Rothfels C.J."/>
            <person name="Schneider L."/>
            <person name="Shu S."/>
            <person name="Stevenson D.W."/>
            <person name="Thummler F."/>
            <person name="Tillich M."/>
            <person name="Villarreal Aguilar J.C."/>
            <person name="Widiez T."/>
            <person name="Wong G.K."/>
            <person name="Wymore A."/>
            <person name="Zhang Y."/>
            <person name="Zimmer A.D."/>
            <person name="Quatrano R.S."/>
            <person name="Mayer K.F.X."/>
            <person name="Goodstein D."/>
            <person name="Casacuberta J.M."/>
            <person name="Vandepoele K."/>
            <person name="Reski R."/>
            <person name="Cuming A.C."/>
            <person name="Tuskan G.A."/>
            <person name="Maumus F."/>
            <person name="Salse J."/>
            <person name="Schmutz J."/>
            <person name="Rensing S.A."/>
        </authorList>
    </citation>
    <scope>NUCLEOTIDE SEQUENCE [LARGE SCALE GENOMIC DNA]</scope>
    <source>
        <strain evidence="2 3">cv. Gransden 2004</strain>
    </source>
</reference>